<name>B3EAM0_TRIL1</name>
<dbReference type="HOGENOM" id="CLU_000445_69_12_7"/>
<dbReference type="STRING" id="398767.Glov_1742"/>
<protein>
    <submittedName>
        <fullName evidence="3">Response regulator receiver protein</fullName>
    </submittedName>
</protein>
<evidence type="ECO:0000313" key="3">
    <source>
        <dbReference type="EMBL" id="ACD95458.1"/>
    </source>
</evidence>
<dbReference type="eggNOG" id="COG0745">
    <property type="taxonomic scope" value="Bacteria"/>
</dbReference>
<dbReference type="GO" id="GO:0000160">
    <property type="term" value="P:phosphorelay signal transduction system"/>
    <property type="evidence" value="ECO:0007669"/>
    <property type="project" value="InterPro"/>
</dbReference>
<dbReference type="Gene3D" id="3.40.50.2300">
    <property type="match status" value="1"/>
</dbReference>
<evidence type="ECO:0000259" key="2">
    <source>
        <dbReference type="PROSITE" id="PS50110"/>
    </source>
</evidence>
<dbReference type="InterPro" id="IPR052048">
    <property type="entry name" value="ST_Response_Regulator"/>
</dbReference>
<keyword evidence="1" id="KW-0597">Phosphoprotein</keyword>
<dbReference type="OrthoDB" id="9790466at2"/>
<gene>
    <name evidence="3" type="ordered locus">Glov_1742</name>
</gene>
<dbReference type="RefSeq" id="WP_012469798.1">
    <property type="nucleotide sequence ID" value="NC_010814.1"/>
</dbReference>
<proteinExistence type="predicted"/>
<dbReference type="CDD" id="cd17546">
    <property type="entry name" value="REC_hyHK_CKI1_RcsC-like"/>
    <property type="match status" value="1"/>
</dbReference>
<feature type="domain" description="Response regulatory" evidence="2">
    <location>
        <begin position="2"/>
        <end position="129"/>
    </location>
</feature>
<accession>B3EAM0</accession>
<dbReference type="InterPro" id="IPR011006">
    <property type="entry name" value="CheY-like_superfamily"/>
</dbReference>
<organism evidence="3 4">
    <name type="scientific">Trichlorobacter lovleyi (strain ATCC BAA-1151 / DSM 17278 / SZ)</name>
    <name type="common">Geobacter lovleyi</name>
    <dbReference type="NCBI Taxonomy" id="398767"/>
    <lineage>
        <taxon>Bacteria</taxon>
        <taxon>Pseudomonadati</taxon>
        <taxon>Thermodesulfobacteriota</taxon>
        <taxon>Desulfuromonadia</taxon>
        <taxon>Geobacterales</taxon>
        <taxon>Geobacteraceae</taxon>
        <taxon>Trichlorobacter</taxon>
    </lineage>
</organism>
<sequence length="132" mass="15055">MKCLIVEDDFISRRILRELLGAYFDCEIAVDGEEAVTAFKMAHDAKTPYDLICMDIMMPKMDGREALRLVRKLEKELEVPPNLEVKVVMTTALDDPKTVFDSFYQDGATAYLVKPISKQKLVRELRALGLIQ</sequence>
<dbReference type="KEGG" id="glo:Glov_1742"/>
<dbReference type="EMBL" id="CP001089">
    <property type="protein sequence ID" value="ACD95458.1"/>
    <property type="molecule type" value="Genomic_DNA"/>
</dbReference>
<dbReference type="Pfam" id="PF00072">
    <property type="entry name" value="Response_reg"/>
    <property type="match status" value="1"/>
</dbReference>
<dbReference type="PROSITE" id="PS50110">
    <property type="entry name" value="RESPONSE_REGULATORY"/>
    <property type="match status" value="1"/>
</dbReference>
<dbReference type="PANTHER" id="PTHR43228:SF1">
    <property type="entry name" value="TWO-COMPONENT RESPONSE REGULATOR ARR22"/>
    <property type="match status" value="1"/>
</dbReference>
<dbReference type="AlphaFoldDB" id="B3EAM0"/>
<dbReference type="PANTHER" id="PTHR43228">
    <property type="entry name" value="TWO-COMPONENT RESPONSE REGULATOR"/>
    <property type="match status" value="1"/>
</dbReference>
<dbReference type="SMART" id="SM00448">
    <property type="entry name" value="REC"/>
    <property type="match status" value="1"/>
</dbReference>
<keyword evidence="4" id="KW-1185">Reference proteome</keyword>
<dbReference type="SUPFAM" id="SSF52172">
    <property type="entry name" value="CheY-like"/>
    <property type="match status" value="1"/>
</dbReference>
<feature type="modified residue" description="4-aspartylphosphate" evidence="1">
    <location>
        <position position="55"/>
    </location>
</feature>
<dbReference type="Proteomes" id="UP000002420">
    <property type="component" value="Chromosome"/>
</dbReference>
<evidence type="ECO:0000256" key="1">
    <source>
        <dbReference type="PROSITE-ProRule" id="PRU00169"/>
    </source>
</evidence>
<dbReference type="InterPro" id="IPR001789">
    <property type="entry name" value="Sig_transdc_resp-reg_receiver"/>
</dbReference>
<reference evidence="3 4" key="1">
    <citation type="submission" date="2008-05" db="EMBL/GenBank/DDBJ databases">
        <title>Complete sequence of chromosome of Geobacter lovleyi SZ.</title>
        <authorList>
            <consortium name="US DOE Joint Genome Institute"/>
            <person name="Lucas S."/>
            <person name="Copeland A."/>
            <person name="Lapidus A."/>
            <person name="Glavina del Rio T."/>
            <person name="Dalin E."/>
            <person name="Tice H."/>
            <person name="Bruce D."/>
            <person name="Goodwin L."/>
            <person name="Pitluck S."/>
            <person name="Chertkov O."/>
            <person name="Meincke L."/>
            <person name="Brettin T."/>
            <person name="Detter J.C."/>
            <person name="Han C."/>
            <person name="Tapia R."/>
            <person name="Kuske C.R."/>
            <person name="Schmutz J."/>
            <person name="Larimer F."/>
            <person name="Land M."/>
            <person name="Hauser L."/>
            <person name="Kyrpides N."/>
            <person name="Mikhailova N."/>
            <person name="Sung Y."/>
            <person name="Fletcher K.E."/>
            <person name="Ritalahti K.M."/>
            <person name="Loeffler F.E."/>
            <person name="Richardson P."/>
        </authorList>
    </citation>
    <scope>NUCLEOTIDE SEQUENCE [LARGE SCALE GENOMIC DNA]</scope>
    <source>
        <strain evidence="4">ATCC BAA-1151 / DSM 17278 / SZ</strain>
    </source>
</reference>
<evidence type="ECO:0000313" key="4">
    <source>
        <dbReference type="Proteomes" id="UP000002420"/>
    </source>
</evidence>